<dbReference type="PROSITE" id="PS00658">
    <property type="entry name" value="FORK_HEAD_2"/>
    <property type="match status" value="1"/>
</dbReference>
<dbReference type="RefSeq" id="XP_004996854.1">
    <property type="nucleotide sequence ID" value="XM_004996797.1"/>
</dbReference>
<protein>
    <recommendedName>
        <fullName evidence="8">Fork-head domain-containing protein</fullName>
    </recommendedName>
</protein>
<comment type="subcellular location">
    <subcellularLocation>
        <location evidence="1 6">Nucleus</location>
    </subcellularLocation>
</comment>
<accession>F2U1Z8</accession>
<feature type="compositionally biased region" description="Low complexity" evidence="7">
    <location>
        <begin position="460"/>
        <end position="470"/>
    </location>
</feature>
<keyword evidence="2" id="KW-0805">Transcription regulation</keyword>
<feature type="compositionally biased region" description="Low complexity" evidence="7">
    <location>
        <begin position="632"/>
        <end position="671"/>
    </location>
</feature>
<evidence type="ECO:0000259" key="8">
    <source>
        <dbReference type="PROSITE" id="PS50039"/>
    </source>
</evidence>
<dbReference type="InParanoid" id="F2U1Z8"/>
<evidence type="ECO:0000313" key="10">
    <source>
        <dbReference type="Proteomes" id="UP000007799"/>
    </source>
</evidence>
<dbReference type="EMBL" id="GL832959">
    <property type="protein sequence ID" value="EGD81650.1"/>
    <property type="molecule type" value="Genomic_DNA"/>
</dbReference>
<dbReference type="PANTHER" id="PTHR45881:SF7">
    <property type="entry name" value="CHECKPOINT SUPPRESSOR 1-LIKE, ISOFORM A-RELATED"/>
    <property type="match status" value="1"/>
</dbReference>
<dbReference type="eggNOG" id="KOG2294">
    <property type="taxonomic scope" value="Eukaryota"/>
</dbReference>
<feature type="compositionally biased region" description="Polar residues" evidence="7">
    <location>
        <begin position="743"/>
        <end position="757"/>
    </location>
</feature>
<dbReference type="Pfam" id="PF00250">
    <property type="entry name" value="Forkhead"/>
    <property type="match status" value="1"/>
</dbReference>
<feature type="region of interest" description="Disordered" evidence="7">
    <location>
        <begin position="121"/>
        <end position="218"/>
    </location>
</feature>
<dbReference type="GO" id="GO:0000978">
    <property type="term" value="F:RNA polymerase II cis-regulatory region sequence-specific DNA binding"/>
    <property type="evidence" value="ECO:0007669"/>
    <property type="project" value="TreeGrafter"/>
</dbReference>
<dbReference type="Gene3D" id="1.10.10.10">
    <property type="entry name" value="Winged helix-like DNA-binding domain superfamily/Winged helix DNA-binding domain"/>
    <property type="match status" value="1"/>
</dbReference>
<feature type="compositionally biased region" description="Low complexity" evidence="7">
    <location>
        <begin position="607"/>
        <end position="618"/>
    </location>
</feature>
<dbReference type="Proteomes" id="UP000007799">
    <property type="component" value="Unassembled WGS sequence"/>
</dbReference>
<proteinExistence type="predicted"/>
<feature type="region of interest" description="Disordered" evidence="7">
    <location>
        <begin position="354"/>
        <end position="391"/>
    </location>
</feature>
<evidence type="ECO:0000256" key="3">
    <source>
        <dbReference type="ARBA" id="ARBA00023125"/>
    </source>
</evidence>
<dbReference type="InterPro" id="IPR030456">
    <property type="entry name" value="TF_fork_head_CS_2"/>
</dbReference>
<evidence type="ECO:0000256" key="2">
    <source>
        <dbReference type="ARBA" id="ARBA00023015"/>
    </source>
</evidence>
<feature type="compositionally biased region" description="Low complexity" evidence="7">
    <location>
        <begin position="380"/>
        <end position="391"/>
    </location>
</feature>
<dbReference type="InterPro" id="IPR001766">
    <property type="entry name" value="Fork_head_dom"/>
</dbReference>
<feature type="compositionally biased region" description="Basic and acidic residues" evidence="7">
    <location>
        <begin position="673"/>
        <end position="685"/>
    </location>
</feature>
<reference evidence="9" key="1">
    <citation type="submission" date="2009-08" db="EMBL/GenBank/DDBJ databases">
        <title>Annotation of Salpingoeca rosetta.</title>
        <authorList>
            <consortium name="The Broad Institute Genome Sequencing Platform"/>
            <person name="Russ C."/>
            <person name="Cuomo C."/>
            <person name="Burger G."/>
            <person name="Gray M.W."/>
            <person name="Holland P.W.H."/>
            <person name="King N."/>
            <person name="Lang F.B.F."/>
            <person name="Roger A.J."/>
            <person name="Ruiz-Trillo I."/>
            <person name="Young S.K."/>
            <person name="Zeng Q."/>
            <person name="Gargeya S."/>
            <person name="Alvarado L."/>
            <person name="Berlin A."/>
            <person name="Chapman S.B."/>
            <person name="Chen Z."/>
            <person name="Freedman E."/>
            <person name="Gellesch M."/>
            <person name="Goldberg J."/>
            <person name="Griggs A."/>
            <person name="Gujja S."/>
            <person name="Heilman E."/>
            <person name="Heiman D."/>
            <person name="Howarth C."/>
            <person name="Mehta T."/>
            <person name="Neiman D."/>
            <person name="Pearson M."/>
            <person name="Roberts A."/>
            <person name="Saif S."/>
            <person name="Shea T."/>
            <person name="Shenoy N."/>
            <person name="Sisk P."/>
            <person name="Stolte C."/>
            <person name="Sykes S."/>
            <person name="White J."/>
            <person name="Yandava C."/>
            <person name="Haas B."/>
            <person name="Nusbaum C."/>
            <person name="Birren B."/>
        </authorList>
    </citation>
    <scope>NUCLEOTIDE SEQUENCE</scope>
    <source>
        <strain evidence="9">ATCC 50818</strain>
    </source>
</reference>
<name>F2U1Z8_SALR5</name>
<evidence type="ECO:0000256" key="5">
    <source>
        <dbReference type="ARBA" id="ARBA00023242"/>
    </source>
</evidence>
<gene>
    <name evidence="9" type="ORF">PTSG_02366</name>
</gene>
<feature type="region of interest" description="Disordered" evidence="7">
    <location>
        <begin position="417"/>
        <end position="691"/>
    </location>
</feature>
<dbReference type="GO" id="GO:0000981">
    <property type="term" value="F:DNA-binding transcription factor activity, RNA polymerase II-specific"/>
    <property type="evidence" value="ECO:0007669"/>
    <property type="project" value="TreeGrafter"/>
</dbReference>
<evidence type="ECO:0000256" key="7">
    <source>
        <dbReference type="SAM" id="MobiDB-lite"/>
    </source>
</evidence>
<dbReference type="STRING" id="946362.F2U1Z8"/>
<feature type="compositionally biased region" description="Low complexity" evidence="7">
    <location>
        <begin position="154"/>
        <end position="181"/>
    </location>
</feature>
<dbReference type="KEGG" id="sre:PTSG_02366"/>
<evidence type="ECO:0000313" key="9">
    <source>
        <dbReference type="EMBL" id="EGD81650.1"/>
    </source>
</evidence>
<feature type="DNA-binding region" description="Fork-head" evidence="6">
    <location>
        <begin position="3"/>
        <end position="102"/>
    </location>
</feature>
<dbReference type="InterPro" id="IPR036388">
    <property type="entry name" value="WH-like_DNA-bd_sf"/>
</dbReference>
<keyword evidence="5 6" id="KW-0539">Nucleus</keyword>
<dbReference type="PRINTS" id="PR00053">
    <property type="entry name" value="FORKHEAD"/>
</dbReference>
<dbReference type="OrthoDB" id="5954824at2759"/>
<feature type="compositionally biased region" description="Low complexity" evidence="7">
    <location>
        <begin position="528"/>
        <end position="546"/>
    </location>
</feature>
<keyword evidence="4" id="KW-0804">Transcription</keyword>
<dbReference type="PANTHER" id="PTHR45881">
    <property type="entry name" value="CHECKPOINT SUPPRESSOR 1-LIKE, ISOFORM A-RELATED"/>
    <property type="match status" value="1"/>
</dbReference>
<dbReference type="SMART" id="SM00339">
    <property type="entry name" value="FH"/>
    <property type="match status" value="1"/>
</dbReference>
<dbReference type="PROSITE" id="PS50039">
    <property type="entry name" value="FORK_HEAD_3"/>
    <property type="match status" value="1"/>
</dbReference>
<dbReference type="SUPFAM" id="SSF46785">
    <property type="entry name" value="Winged helix' DNA-binding domain"/>
    <property type="match status" value="1"/>
</dbReference>
<feature type="compositionally biased region" description="Polar residues" evidence="7">
    <location>
        <begin position="423"/>
        <end position="436"/>
    </location>
</feature>
<feature type="compositionally biased region" description="Basic residues" evidence="7">
    <location>
        <begin position="134"/>
        <end position="153"/>
    </location>
</feature>
<feature type="compositionally biased region" description="Low complexity" evidence="7">
    <location>
        <begin position="478"/>
        <end position="491"/>
    </location>
</feature>
<dbReference type="InterPro" id="IPR036390">
    <property type="entry name" value="WH_DNA-bd_sf"/>
</dbReference>
<feature type="region of interest" description="Disordered" evidence="7">
    <location>
        <begin position="743"/>
        <end position="771"/>
    </location>
</feature>
<keyword evidence="3 6" id="KW-0238">DNA-binding</keyword>
<evidence type="ECO:0000256" key="4">
    <source>
        <dbReference type="ARBA" id="ARBA00023163"/>
    </source>
</evidence>
<evidence type="ECO:0000256" key="1">
    <source>
        <dbReference type="ARBA" id="ARBA00004123"/>
    </source>
</evidence>
<feature type="domain" description="Fork-head" evidence="8">
    <location>
        <begin position="3"/>
        <end position="102"/>
    </location>
</feature>
<sequence>MPLPTPTYAALIAVAIAGAPEKRLVLDDVYSFVGKYRRLVPAANDNWRNSVRHNLSLRKCFVKVPRRNDAGKLLSAWWTVAEEGLPKTATEYLNFFHRMRRENPGYRAEDCLDAVVAAHGVDLNSPAPPSKSKSSSKSRSRSRSRKSSTKGRSKSFTASTAPTATATAPATPATPGVPAAPRGDSGIDSSNATPGASPPHESNRAGNGNGGGLPSSLRHAAPRRMRTFSIDSDASEISTNSYDTLLWPFADRDSECSDTGSMADLHAGEDDVSLRLQCQMLHLDRASPSAYDAYTDDPFGPSPGPHSAGNSRADPFAAVDVFSTVSSSSGGGSGVVDQHTIASWVNSTMAASLNNQQHHHHHQHQQHEPPSPLTADGMQGTLSSSSSTNSLSGTVALSSVQVFQHHQQHQPADLDAQGDVFHQPSSGSSPNPWATSSHHHHQHQQQHGMTRARSSSAILPQTHTRQQQATAPPPPAPSATATTTTEAAGQQKRASLERRRNSQPNLILDRIRRSLSLEARPRSKSMKQQQQQQQMLMQQQQQQQQHQHQHQEANAAATHGGDDGTGVQPLSMSGATGRAGPGRSVFGRSLSAGAAQLQQYRKRRQQQRQQQLAAMQAGHQHHHLQQHHHQQQHQQQFQHQLQQYSQASHPPSSSSSSSYHQHQHQQQQQHQQQHHEYGEQEGEVRPRRHSHESAPYIPRIASLLMDAKPLPVLQAEDVAFINMNDVKIDNINELLSDLPQTDAQYQDTTPSTPSSYHAGSYHGFAPSGMSF</sequence>
<dbReference type="GeneID" id="16077447"/>
<evidence type="ECO:0000256" key="6">
    <source>
        <dbReference type="PROSITE-ProRule" id="PRU00089"/>
    </source>
</evidence>
<keyword evidence="10" id="KW-1185">Reference proteome</keyword>
<feature type="compositionally biased region" description="Basic residues" evidence="7">
    <location>
        <begin position="619"/>
        <end position="631"/>
    </location>
</feature>
<organism evidence="9 10">
    <name type="scientific">Salpingoeca rosetta (strain ATCC 50818 / BSB-021)</name>
    <dbReference type="NCBI Taxonomy" id="946362"/>
    <lineage>
        <taxon>Eukaryota</taxon>
        <taxon>Choanoflagellata</taxon>
        <taxon>Craspedida</taxon>
        <taxon>Salpingoecidae</taxon>
        <taxon>Salpingoeca</taxon>
    </lineage>
</organism>
<dbReference type="GO" id="GO:0005634">
    <property type="term" value="C:nucleus"/>
    <property type="evidence" value="ECO:0007669"/>
    <property type="project" value="UniProtKB-SubCell"/>
</dbReference>
<dbReference type="CDD" id="cd00059">
    <property type="entry name" value="FH_FOX"/>
    <property type="match status" value="1"/>
</dbReference>
<dbReference type="AlphaFoldDB" id="F2U1Z8"/>